<dbReference type="Proteomes" id="UP000198873">
    <property type="component" value="Unassembled WGS sequence"/>
</dbReference>
<evidence type="ECO:0000313" key="1">
    <source>
        <dbReference type="EMBL" id="SFT23308.1"/>
    </source>
</evidence>
<gene>
    <name evidence="1" type="ORF">SAMN05444716_11718</name>
</gene>
<protein>
    <submittedName>
        <fullName evidence="1">Uncharacterized protein</fullName>
    </submittedName>
</protein>
<reference evidence="2" key="1">
    <citation type="submission" date="2016-10" db="EMBL/GenBank/DDBJ databases">
        <authorList>
            <person name="Varghese N."/>
            <person name="Submissions S."/>
        </authorList>
    </citation>
    <scope>NUCLEOTIDE SEQUENCE [LARGE SCALE GENOMIC DNA]</scope>
    <source>
        <strain evidence="2">CGMCC 4.7047</strain>
    </source>
</reference>
<proteinExistence type="predicted"/>
<accession>A0A1I6WBE4</accession>
<sequence length="240" mass="27209">MHTNHAAKNAARARSMETGQPYAAALADLRKERLAHKERLTTEDYVPAGAIGPGDALPPELLLLVRYHVDMINRYFHEALDEGRYQKQYGEWTRIVLYRLTDALEHLHLMVGTIAAHMQHNHISPDRIRTYLQVPDQRHVEQFISRRVREHLAGLLGKDTDQEKAGVFDRVGRSIVQREGWISPEREDTLEAFLAALYSTYSYEPSALDDLPDDIRNIAVQAAALVPPAREDEDAAPGDQ</sequence>
<dbReference type="AlphaFoldDB" id="A0A1I6WBE4"/>
<keyword evidence="2" id="KW-1185">Reference proteome</keyword>
<dbReference type="EMBL" id="FPAB01000017">
    <property type="protein sequence ID" value="SFT23308.1"/>
    <property type="molecule type" value="Genomic_DNA"/>
</dbReference>
<name>A0A1I6WBE4_9ACTN</name>
<evidence type="ECO:0000313" key="2">
    <source>
        <dbReference type="Proteomes" id="UP000198873"/>
    </source>
</evidence>
<dbReference type="RefSeq" id="WP_093844538.1">
    <property type="nucleotide sequence ID" value="NZ_FPAB01000017.1"/>
</dbReference>
<organism evidence="1 2">
    <name type="scientific">Streptomyces harbinensis</name>
    <dbReference type="NCBI Taxonomy" id="1176198"/>
    <lineage>
        <taxon>Bacteria</taxon>
        <taxon>Bacillati</taxon>
        <taxon>Actinomycetota</taxon>
        <taxon>Actinomycetes</taxon>
        <taxon>Kitasatosporales</taxon>
        <taxon>Streptomycetaceae</taxon>
        <taxon>Streptomyces</taxon>
    </lineage>
</organism>